<accession>A0A2T1K3V0</accession>
<reference evidence="1 2" key="1">
    <citation type="submission" date="2018-03" db="EMBL/GenBank/DDBJ databases">
        <title>Marinobacter brunus sp. nov., a marine bacterium of Gamma-proteobacteria isolated from the surface seawater of the South China Sea.</title>
        <authorList>
            <person name="Cheng H."/>
            <person name="Wu Y.-H."/>
            <person name="Xamxidin M."/>
            <person name="Xu X.-W."/>
        </authorList>
    </citation>
    <scope>NUCLEOTIDE SEQUENCE [LARGE SCALE GENOMIC DNA]</scope>
    <source>
        <strain evidence="1 2">NH169-3</strain>
    </source>
</reference>
<evidence type="ECO:0000313" key="2">
    <source>
        <dbReference type="Proteomes" id="UP000239866"/>
    </source>
</evidence>
<gene>
    <name evidence="1" type="primary">dsrH</name>
    <name evidence="1" type="ORF">C7H09_17135</name>
</gene>
<dbReference type="Pfam" id="PF04077">
    <property type="entry name" value="DsrH"/>
    <property type="match status" value="1"/>
</dbReference>
<comment type="caution">
    <text evidence="1">The sequence shown here is derived from an EMBL/GenBank/DDBJ whole genome shotgun (WGS) entry which is preliminary data.</text>
</comment>
<sequence length="95" mass="10247">MPDSTDTPKTLHILNKAPDHSRFALCLAAQADGDTLLLIEDAVIALLDQQISLPMGTHALQADAQARGVGSTAEKHVDYAGFVALTEEHTRIINW</sequence>
<keyword evidence="1" id="KW-0808">Transferase</keyword>
<dbReference type="Gene3D" id="3.40.1260.10">
    <property type="entry name" value="DsrEFH-like"/>
    <property type="match status" value="1"/>
</dbReference>
<dbReference type="OrthoDB" id="6183100at2"/>
<dbReference type="EMBL" id="PXNP01000109">
    <property type="protein sequence ID" value="PSF04755.1"/>
    <property type="molecule type" value="Genomic_DNA"/>
</dbReference>
<dbReference type="SUPFAM" id="SSF75169">
    <property type="entry name" value="DsrEFH-like"/>
    <property type="match status" value="1"/>
</dbReference>
<organism evidence="1 2">
    <name type="scientific">Marinobacter fuscus</name>
    <dbReference type="NCBI Taxonomy" id="2109942"/>
    <lineage>
        <taxon>Bacteria</taxon>
        <taxon>Pseudomonadati</taxon>
        <taxon>Pseudomonadota</taxon>
        <taxon>Gammaproteobacteria</taxon>
        <taxon>Pseudomonadales</taxon>
        <taxon>Marinobacteraceae</taxon>
        <taxon>Marinobacter</taxon>
    </lineage>
</organism>
<dbReference type="PANTHER" id="PTHR37526">
    <property type="entry name" value="PROTEIN TUSB"/>
    <property type="match status" value="1"/>
</dbReference>
<dbReference type="PANTHER" id="PTHR37526:SF1">
    <property type="entry name" value="PROTEIN TUSB"/>
    <property type="match status" value="1"/>
</dbReference>
<protein>
    <submittedName>
        <fullName evidence="1">Sulfurtransferase complex subunit TusB</fullName>
    </submittedName>
</protein>
<proteinExistence type="predicted"/>
<dbReference type="NCBIfam" id="TIGR03011">
    <property type="entry name" value="sulf_tusB_dsrH"/>
    <property type="match status" value="1"/>
</dbReference>
<dbReference type="InterPro" id="IPR027396">
    <property type="entry name" value="DsrEFH-like"/>
</dbReference>
<dbReference type="GO" id="GO:0002143">
    <property type="term" value="P:tRNA wobble position uridine thiolation"/>
    <property type="evidence" value="ECO:0007669"/>
    <property type="project" value="InterPro"/>
</dbReference>
<dbReference type="GO" id="GO:1990228">
    <property type="term" value="C:sulfurtransferase complex"/>
    <property type="evidence" value="ECO:0007669"/>
    <property type="project" value="TreeGrafter"/>
</dbReference>
<dbReference type="AlphaFoldDB" id="A0A2T1K3V0"/>
<evidence type="ECO:0000313" key="1">
    <source>
        <dbReference type="EMBL" id="PSF04755.1"/>
    </source>
</evidence>
<keyword evidence="2" id="KW-1185">Reference proteome</keyword>
<dbReference type="InterPro" id="IPR007215">
    <property type="entry name" value="Sulphur_relay_TusB/DsrH"/>
</dbReference>
<dbReference type="GO" id="GO:0016740">
    <property type="term" value="F:transferase activity"/>
    <property type="evidence" value="ECO:0007669"/>
    <property type="project" value="UniProtKB-KW"/>
</dbReference>
<dbReference type="RefSeq" id="WP_106764979.1">
    <property type="nucleotide sequence ID" value="NZ_PXNP01000109.1"/>
</dbReference>
<name>A0A2T1K3V0_9GAMM</name>
<dbReference type="Proteomes" id="UP000239866">
    <property type="component" value="Unassembled WGS sequence"/>
</dbReference>